<feature type="compositionally biased region" description="Polar residues" evidence="12">
    <location>
        <begin position="1"/>
        <end position="21"/>
    </location>
</feature>
<comment type="subunit">
    <text evidence="10">Homodimer. Component of the gamma-secretase complex, a complex composed of a presenilin homodimer, nicastrin, aph1 and pen2.</text>
</comment>
<dbReference type="PRINTS" id="PR01072">
    <property type="entry name" value="PRESENILIN"/>
</dbReference>
<evidence type="ECO:0000256" key="7">
    <source>
        <dbReference type="ARBA" id="ARBA00023034"/>
    </source>
</evidence>
<reference evidence="13 14" key="1">
    <citation type="journal article" date="2021" name="Sci. Rep.">
        <title>The genome of the diatom Chaetoceros tenuissimus carries an ancient integrated fragment of an extant virus.</title>
        <authorList>
            <person name="Hongo Y."/>
            <person name="Kimura K."/>
            <person name="Takaki Y."/>
            <person name="Yoshida Y."/>
            <person name="Baba S."/>
            <person name="Kobayashi G."/>
            <person name="Nagasaki K."/>
            <person name="Hano T."/>
            <person name="Tomaru Y."/>
        </authorList>
    </citation>
    <scope>NUCLEOTIDE SEQUENCE [LARGE SCALE GENOMIC DNA]</scope>
    <source>
        <strain evidence="13 14">NIES-3715</strain>
    </source>
</reference>
<keyword evidence="14" id="KW-1185">Reference proteome</keyword>
<dbReference type="GO" id="GO:0005789">
    <property type="term" value="C:endoplasmic reticulum membrane"/>
    <property type="evidence" value="ECO:0007669"/>
    <property type="project" value="UniProtKB-SubCell"/>
</dbReference>
<dbReference type="PANTHER" id="PTHR10202">
    <property type="entry name" value="PRESENILIN"/>
    <property type="match status" value="1"/>
</dbReference>
<keyword evidence="8 11" id="KW-0472">Membrane</keyword>
<dbReference type="InterPro" id="IPR042524">
    <property type="entry name" value="Presenilin_C"/>
</dbReference>
<dbReference type="Pfam" id="PF01080">
    <property type="entry name" value="Presenilin"/>
    <property type="match status" value="1"/>
</dbReference>
<keyword evidence="4 11" id="KW-0256">Endoplasmic reticulum</keyword>
<feature type="compositionally biased region" description="Acidic residues" evidence="12">
    <location>
        <begin position="312"/>
        <end position="330"/>
    </location>
</feature>
<dbReference type="FunFam" id="1.10.472.100:FF:000003">
    <property type="entry name" value="Presenilin"/>
    <property type="match status" value="1"/>
</dbReference>
<comment type="function">
    <text evidence="9">Probable catalytic subunit of the gamma-secretase complex, an endoprotease complex that catalyzes the intramembrane cleavage of integral membrane proteins such as Notch receptors. Requires the other members of the gamma-secretase complex to have a protease activity.</text>
</comment>
<evidence type="ECO:0000256" key="1">
    <source>
        <dbReference type="ARBA" id="ARBA00008604"/>
    </source>
</evidence>
<gene>
    <name evidence="13" type="ORF">CTEN210_17237</name>
</gene>
<sequence>MSESLTANAVTPYSQAGTPTNSDEDFVNNPAPEDVPSDGYSTSYDDDEEEEEPDLSLSELMYSVSSFYAIMQPVTITMTLAALAAVYCNDEATMEFGEEQFAEAYNVWKIDDTGGGASSTKQLAASIVNTFVMICFIAAMTFGIVFLYKYRCMKLLIGYMVFSSASLLGFLGDYMGTVAIEIYRIPIDKVTWCFFMYNFAIVGVTAIFYQKGIPPKITQVYLVCTSVILAWHLSHFDDWTAWTLLVMLAFYDLCAVLSPCGPLKALVNLMSEKDSPEMPGLLYEAHLPQGTSRSNTRHQNSRSSSDRRGNESSDDEDMSSDESDNDDNVSYDESRTDDKSTTTQGQNTSALTARDTTPLTNGRRAFIPLALAKVYRLPLVNSYGVRSTTPRRRLQRNRNTEAEGINESPLLADEMTPEEFYQRSFSRRELLELVEVEFPQNGGWIEKVDEDDSRSNKGKYNIFGKNGEIRRVLVISKQGKVYEVNEDGEDDDESEYEERNSIRLGLGDFIFYSVMVAKAAMHSFTTFAACMIVILSGLGGTLILLSVYRSALPALPISIFLGVIFYLMTKVVIEPWAETIMTTPIYV</sequence>
<name>A0AAD3DAA9_9STRA</name>
<dbReference type="AlphaFoldDB" id="A0AAD3DAA9"/>
<feature type="transmembrane region" description="Helical" evidence="11">
    <location>
        <begin position="189"/>
        <end position="209"/>
    </location>
</feature>
<feature type="transmembrane region" description="Helical" evidence="11">
    <location>
        <begin position="216"/>
        <end position="233"/>
    </location>
</feature>
<keyword evidence="6 11" id="KW-1133">Transmembrane helix</keyword>
<dbReference type="GO" id="GO:0000139">
    <property type="term" value="C:Golgi membrane"/>
    <property type="evidence" value="ECO:0007669"/>
    <property type="project" value="UniProtKB-SubCell"/>
</dbReference>
<comment type="function">
    <text evidence="11">Probable subunit of the gamma-secretase complex, an endoprotease complex that catalyzes the intramembrane cleavage of integral membrane proteins such as Notch receptors.</text>
</comment>
<dbReference type="InterPro" id="IPR006639">
    <property type="entry name" value="Preselin/SPP"/>
</dbReference>
<feature type="transmembrane region" description="Helical" evidence="11">
    <location>
        <begin position="67"/>
        <end position="87"/>
    </location>
</feature>
<comment type="similarity">
    <text evidence="1 11">Belongs to the peptidase A22A family.</text>
</comment>
<evidence type="ECO:0000256" key="4">
    <source>
        <dbReference type="ARBA" id="ARBA00022824"/>
    </source>
</evidence>
<dbReference type="GO" id="GO:0007219">
    <property type="term" value="P:Notch signaling pathway"/>
    <property type="evidence" value="ECO:0007669"/>
    <property type="project" value="UniProtKB-KW"/>
</dbReference>
<keyword evidence="3 11" id="KW-0378">Hydrolase</keyword>
<dbReference type="PANTHER" id="PTHR10202:SF13">
    <property type="entry name" value="PRESENILIN HOMOLOG"/>
    <property type="match status" value="1"/>
</dbReference>
<proteinExistence type="inferred from homology"/>
<dbReference type="GO" id="GO:0016485">
    <property type="term" value="P:protein processing"/>
    <property type="evidence" value="ECO:0007669"/>
    <property type="project" value="InterPro"/>
</dbReference>
<evidence type="ECO:0000256" key="5">
    <source>
        <dbReference type="ARBA" id="ARBA00022976"/>
    </source>
</evidence>
<dbReference type="GO" id="GO:0042500">
    <property type="term" value="F:aspartic endopeptidase activity, intramembrane cleaving"/>
    <property type="evidence" value="ECO:0007669"/>
    <property type="project" value="InterPro"/>
</dbReference>
<feature type="transmembrane region" description="Helical" evidence="11">
    <location>
        <begin position="123"/>
        <end position="148"/>
    </location>
</feature>
<evidence type="ECO:0000256" key="9">
    <source>
        <dbReference type="ARBA" id="ARBA00053367"/>
    </source>
</evidence>
<keyword evidence="7 11" id="KW-0333">Golgi apparatus</keyword>
<evidence type="ECO:0000256" key="6">
    <source>
        <dbReference type="ARBA" id="ARBA00022989"/>
    </source>
</evidence>
<evidence type="ECO:0000313" key="13">
    <source>
        <dbReference type="EMBL" id="GFH60761.1"/>
    </source>
</evidence>
<comment type="caution">
    <text evidence="13">The sequence shown here is derived from an EMBL/GenBank/DDBJ whole genome shotgun (WGS) entry which is preliminary data.</text>
</comment>
<dbReference type="GO" id="GO:0070765">
    <property type="term" value="C:gamma-secretase complex"/>
    <property type="evidence" value="ECO:0007669"/>
    <property type="project" value="UniProtKB-ARBA"/>
</dbReference>
<feature type="compositionally biased region" description="Polar residues" evidence="12">
    <location>
        <begin position="341"/>
        <end position="357"/>
    </location>
</feature>
<organism evidence="13 14">
    <name type="scientific">Chaetoceros tenuissimus</name>
    <dbReference type="NCBI Taxonomy" id="426638"/>
    <lineage>
        <taxon>Eukaryota</taxon>
        <taxon>Sar</taxon>
        <taxon>Stramenopiles</taxon>
        <taxon>Ochrophyta</taxon>
        <taxon>Bacillariophyta</taxon>
        <taxon>Coscinodiscophyceae</taxon>
        <taxon>Chaetocerotophycidae</taxon>
        <taxon>Chaetocerotales</taxon>
        <taxon>Chaetocerotaceae</taxon>
        <taxon>Chaetoceros</taxon>
    </lineage>
</organism>
<dbReference type="Proteomes" id="UP001054902">
    <property type="component" value="Unassembled WGS sequence"/>
</dbReference>
<dbReference type="Gene3D" id="1.10.472.100">
    <property type="entry name" value="Presenilin"/>
    <property type="match status" value="1"/>
</dbReference>
<protein>
    <recommendedName>
        <fullName evidence="11">Presenilin</fullName>
        <ecNumber evidence="11">3.4.23.-</ecNumber>
    </recommendedName>
</protein>
<evidence type="ECO:0000256" key="10">
    <source>
        <dbReference type="ARBA" id="ARBA00066080"/>
    </source>
</evidence>
<dbReference type="GO" id="GO:0006509">
    <property type="term" value="P:membrane protein ectodomain proteolysis"/>
    <property type="evidence" value="ECO:0007669"/>
    <property type="project" value="TreeGrafter"/>
</dbReference>
<dbReference type="InterPro" id="IPR001108">
    <property type="entry name" value="Peptidase_A22A"/>
</dbReference>
<evidence type="ECO:0000256" key="2">
    <source>
        <dbReference type="ARBA" id="ARBA00022692"/>
    </source>
</evidence>
<keyword evidence="11" id="KW-0645">Protease</keyword>
<evidence type="ECO:0000256" key="3">
    <source>
        <dbReference type="ARBA" id="ARBA00022801"/>
    </source>
</evidence>
<evidence type="ECO:0000256" key="12">
    <source>
        <dbReference type="SAM" id="MobiDB-lite"/>
    </source>
</evidence>
<comment type="domain">
    <text evidence="11">The PAL motif is required for normal active site conformation.</text>
</comment>
<evidence type="ECO:0000256" key="8">
    <source>
        <dbReference type="ARBA" id="ARBA00023136"/>
    </source>
</evidence>
<dbReference type="EC" id="3.4.23.-" evidence="11"/>
<keyword evidence="2 11" id="KW-0812">Transmembrane</keyword>
<accession>A0AAD3DAA9</accession>
<feature type="region of interest" description="Disordered" evidence="12">
    <location>
        <begin position="287"/>
        <end position="357"/>
    </location>
</feature>
<feature type="region of interest" description="Disordered" evidence="12">
    <location>
        <begin position="1"/>
        <end position="55"/>
    </location>
</feature>
<dbReference type="EMBL" id="BLLK01000069">
    <property type="protein sequence ID" value="GFH60761.1"/>
    <property type="molecule type" value="Genomic_DNA"/>
</dbReference>
<feature type="transmembrane region" description="Helical" evidence="11">
    <location>
        <begin position="155"/>
        <end position="177"/>
    </location>
</feature>
<dbReference type="SMART" id="SM00730">
    <property type="entry name" value="PSN"/>
    <property type="match status" value="1"/>
</dbReference>
<keyword evidence="5 11" id="KW-0914">Notch signaling pathway</keyword>
<evidence type="ECO:0000313" key="14">
    <source>
        <dbReference type="Proteomes" id="UP001054902"/>
    </source>
</evidence>
<dbReference type="GO" id="GO:0044351">
    <property type="term" value="P:macropinocytosis"/>
    <property type="evidence" value="ECO:0007669"/>
    <property type="project" value="UniProtKB-ARBA"/>
</dbReference>
<feature type="transmembrane region" description="Helical" evidence="11">
    <location>
        <begin position="554"/>
        <end position="573"/>
    </location>
</feature>
<evidence type="ECO:0000256" key="11">
    <source>
        <dbReference type="RuleBase" id="RU361148"/>
    </source>
</evidence>
<feature type="transmembrane region" description="Helical" evidence="11">
    <location>
        <begin position="239"/>
        <end position="260"/>
    </location>
</feature>
<feature type="compositionally biased region" description="Acidic residues" evidence="12">
    <location>
        <begin position="44"/>
        <end position="54"/>
    </location>
</feature>
<feature type="transmembrane region" description="Helical" evidence="11">
    <location>
        <begin position="524"/>
        <end position="548"/>
    </location>
</feature>
<comment type="subcellular location">
    <subcellularLocation>
        <location evidence="11">Endoplasmic reticulum membrane</location>
        <topology evidence="11">Multi-pass membrane protein</topology>
    </subcellularLocation>
    <subcellularLocation>
        <location evidence="11">Golgi apparatus membrane</location>
        <topology evidence="11">Multi-pass membrane protein</topology>
    </subcellularLocation>
</comment>